<name>A0AAD4QKP3_9AGAM</name>
<dbReference type="EMBL" id="WTXG01000071">
    <property type="protein sequence ID" value="KAI0294632.1"/>
    <property type="molecule type" value="Genomic_DNA"/>
</dbReference>
<keyword evidence="3" id="KW-1185">Reference proteome</keyword>
<feature type="chain" id="PRO_5042077403" evidence="1">
    <location>
        <begin position="18"/>
        <end position="170"/>
    </location>
</feature>
<comment type="caution">
    <text evidence="2">The sequence shown here is derived from an EMBL/GenBank/DDBJ whole genome shotgun (WGS) entry which is preliminary data.</text>
</comment>
<organism evidence="2 3">
    <name type="scientific">Multifurca ochricompacta</name>
    <dbReference type="NCBI Taxonomy" id="376703"/>
    <lineage>
        <taxon>Eukaryota</taxon>
        <taxon>Fungi</taxon>
        <taxon>Dikarya</taxon>
        <taxon>Basidiomycota</taxon>
        <taxon>Agaricomycotina</taxon>
        <taxon>Agaricomycetes</taxon>
        <taxon>Russulales</taxon>
        <taxon>Russulaceae</taxon>
        <taxon>Multifurca</taxon>
    </lineage>
</organism>
<proteinExistence type="predicted"/>
<evidence type="ECO:0000313" key="3">
    <source>
        <dbReference type="Proteomes" id="UP001203297"/>
    </source>
</evidence>
<sequence>MQLLLSWLFACARRVEFLSGYHSQKQRERLSYPGLRLADHTRSVMYRMCGTGYTRELVKSVGKSRSLQAIVVSSAGGRIFSRRRCSAAWKRYQRNSDVPTSLTVAHEARQTAVAAPQVDLYPGGQELSPSRLAKSYMGVFMGHIIYFYSREGCTVFVASFCLSTGLCHMI</sequence>
<evidence type="ECO:0000313" key="2">
    <source>
        <dbReference type="EMBL" id="KAI0294632.1"/>
    </source>
</evidence>
<reference evidence="2" key="1">
    <citation type="journal article" date="2022" name="New Phytol.">
        <title>Evolutionary transition to the ectomycorrhizal habit in the genomes of a hyperdiverse lineage of mushroom-forming fungi.</title>
        <authorList>
            <person name="Looney B."/>
            <person name="Miyauchi S."/>
            <person name="Morin E."/>
            <person name="Drula E."/>
            <person name="Courty P.E."/>
            <person name="Kohler A."/>
            <person name="Kuo A."/>
            <person name="LaButti K."/>
            <person name="Pangilinan J."/>
            <person name="Lipzen A."/>
            <person name="Riley R."/>
            <person name="Andreopoulos W."/>
            <person name="He G."/>
            <person name="Johnson J."/>
            <person name="Nolan M."/>
            <person name="Tritt A."/>
            <person name="Barry K.W."/>
            <person name="Grigoriev I.V."/>
            <person name="Nagy L.G."/>
            <person name="Hibbett D."/>
            <person name="Henrissat B."/>
            <person name="Matheny P.B."/>
            <person name="Labbe J."/>
            <person name="Martin F.M."/>
        </authorList>
    </citation>
    <scope>NUCLEOTIDE SEQUENCE</scope>
    <source>
        <strain evidence="2">BPL690</strain>
    </source>
</reference>
<accession>A0AAD4QKP3</accession>
<dbReference type="AlphaFoldDB" id="A0AAD4QKP3"/>
<evidence type="ECO:0000256" key="1">
    <source>
        <dbReference type="SAM" id="SignalP"/>
    </source>
</evidence>
<keyword evidence="1" id="KW-0732">Signal</keyword>
<dbReference type="Proteomes" id="UP001203297">
    <property type="component" value="Unassembled WGS sequence"/>
</dbReference>
<gene>
    <name evidence="2" type="ORF">B0F90DRAFT_1279323</name>
</gene>
<feature type="signal peptide" evidence="1">
    <location>
        <begin position="1"/>
        <end position="17"/>
    </location>
</feature>
<protein>
    <submittedName>
        <fullName evidence="2">Uncharacterized protein</fullName>
    </submittedName>
</protein>